<keyword evidence="3" id="KW-0472">Membrane</keyword>
<feature type="region of interest" description="Disordered" evidence="2">
    <location>
        <begin position="178"/>
        <end position="223"/>
    </location>
</feature>
<protein>
    <recommendedName>
        <fullName evidence="6">Transglycosylase SLT domain-containing protein</fullName>
    </recommendedName>
</protein>
<evidence type="ECO:0000256" key="1">
    <source>
        <dbReference type="SAM" id="Coils"/>
    </source>
</evidence>
<dbReference type="SUPFAM" id="SSF53955">
    <property type="entry name" value="Lysozyme-like"/>
    <property type="match status" value="1"/>
</dbReference>
<dbReference type="Proteomes" id="UP000178413">
    <property type="component" value="Unassembled WGS sequence"/>
</dbReference>
<accession>A0A1G2MMS8</accession>
<evidence type="ECO:0000313" key="4">
    <source>
        <dbReference type="EMBL" id="OHA24341.1"/>
    </source>
</evidence>
<dbReference type="EMBL" id="MHRM01000006">
    <property type="protein sequence ID" value="OHA24341.1"/>
    <property type="molecule type" value="Genomic_DNA"/>
</dbReference>
<reference evidence="4 5" key="1">
    <citation type="journal article" date="2016" name="Nat. Commun.">
        <title>Thousands of microbial genomes shed light on interconnected biogeochemical processes in an aquifer system.</title>
        <authorList>
            <person name="Anantharaman K."/>
            <person name="Brown C.T."/>
            <person name="Hug L.A."/>
            <person name="Sharon I."/>
            <person name="Castelle C.J."/>
            <person name="Probst A.J."/>
            <person name="Thomas B.C."/>
            <person name="Singh A."/>
            <person name="Wilkins M.J."/>
            <person name="Karaoz U."/>
            <person name="Brodie E.L."/>
            <person name="Williams K.H."/>
            <person name="Hubbard S.S."/>
            <person name="Banfield J.F."/>
        </authorList>
    </citation>
    <scope>NUCLEOTIDE SEQUENCE [LARGE SCALE GENOMIC DNA]</scope>
</reference>
<gene>
    <name evidence="4" type="ORF">A3D50_02285</name>
</gene>
<dbReference type="AlphaFoldDB" id="A0A1G2MMS8"/>
<evidence type="ECO:0000256" key="2">
    <source>
        <dbReference type="SAM" id="MobiDB-lite"/>
    </source>
</evidence>
<keyword evidence="1" id="KW-0175">Coiled coil</keyword>
<dbReference type="STRING" id="1802308.A3D50_02285"/>
<dbReference type="InterPro" id="IPR023346">
    <property type="entry name" value="Lysozyme-like_dom_sf"/>
</dbReference>
<name>A0A1G2MMS8_9BACT</name>
<comment type="caution">
    <text evidence="4">The sequence shown here is derived from an EMBL/GenBank/DDBJ whole genome shotgun (WGS) entry which is preliminary data.</text>
</comment>
<keyword evidence="3" id="KW-1133">Transmembrane helix</keyword>
<feature type="coiled-coil region" evidence="1">
    <location>
        <begin position="39"/>
        <end position="68"/>
    </location>
</feature>
<proteinExistence type="predicted"/>
<organism evidence="4 5">
    <name type="scientific">Candidatus Taylorbacteria bacterium RIFCSPHIGHO2_02_FULL_44_12</name>
    <dbReference type="NCBI Taxonomy" id="1802308"/>
    <lineage>
        <taxon>Bacteria</taxon>
        <taxon>Candidatus Tayloriibacteriota</taxon>
    </lineage>
</organism>
<evidence type="ECO:0000313" key="5">
    <source>
        <dbReference type="Proteomes" id="UP000178413"/>
    </source>
</evidence>
<sequence length="464" mass="50890">MDSASKDSISGFLLWSIVSLAFFLILPINIANAQYLTPEREAQLKLELADVEAQQKQAEIALDQARKKSASISRDISILDAKINVAKLNIRAKTLLIESLGKDIEIKQDHIETLDARIEQGRQTLAVILRKTNETDSYSLPEVILSQTTVTGFFNDLDTFSSVQSGLKRTFEEIRSDRVETKTEKDNLDKRRNSEIDARHDIQEEQKNIEADEKEKQRLLSASKSNEKSYSSILAEKRQRAGEIRAALFSLRDVAAIPFGQALQYATLASQKTGVRPAFILGIFAQESSLNRETSTFGGNVGSCYLADPNTGTGIRVSTRTSIAKVMNPTRDVGPFVELTRSLGLDPYATLVSCPLSIGYGGAMGPAQFIASTWSLIKDRLARLLDISGTPNPWNPAHAFMASAMYLSDLGAGSQTYSAERNAACRYYSGKSCGLVSGNASYGNSVMKYADSIQRTMIDPLQGV</sequence>
<evidence type="ECO:0008006" key="6">
    <source>
        <dbReference type="Google" id="ProtNLM"/>
    </source>
</evidence>
<keyword evidence="3" id="KW-0812">Transmembrane</keyword>
<evidence type="ECO:0000256" key="3">
    <source>
        <dbReference type="SAM" id="Phobius"/>
    </source>
</evidence>
<dbReference type="Gene3D" id="6.10.250.3150">
    <property type="match status" value="1"/>
</dbReference>
<feature type="compositionally biased region" description="Basic and acidic residues" evidence="2">
    <location>
        <begin position="178"/>
        <end position="218"/>
    </location>
</feature>
<feature type="transmembrane region" description="Helical" evidence="3">
    <location>
        <begin position="12"/>
        <end position="30"/>
    </location>
</feature>